<comment type="caution">
    <text evidence="3">The sequence shown here is derived from an EMBL/GenBank/DDBJ whole genome shotgun (WGS) entry which is preliminary data.</text>
</comment>
<sequence length="248" mass="25792">MRAFPAICFAILFGLSRGHSAGHAETESVAYNAVNTTLFSRQIPGNEFRHRNNQSDSNSATGNGNGAIPSDLPQPRPECIGPACNNFVAQINTCRSQQRMGTVDPLCGCTQEVAQDLADCESCVASAEIGIDNIDGSTAASTSQQQLNLFIGLCNAAISRSGFGTPILSSLSVSFSDSIDTATISISTTPLYPALTTTLGLPVTSGLGTGGSDGRPALQNSAHVISLKEESGFIFLLFCTVLGLALIK</sequence>
<feature type="region of interest" description="Disordered" evidence="1">
    <location>
        <begin position="47"/>
        <end position="72"/>
    </location>
</feature>
<accession>A0ABR1IUV6</accession>
<organism evidence="3 4">
    <name type="scientific">Marasmiellus scandens</name>
    <dbReference type="NCBI Taxonomy" id="2682957"/>
    <lineage>
        <taxon>Eukaryota</taxon>
        <taxon>Fungi</taxon>
        <taxon>Dikarya</taxon>
        <taxon>Basidiomycota</taxon>
        <taxon>Agaricomycotina</taxon>
        <taxon>Agaricomycetes</taxon>
        <taxon>Agaricomycetidae</taxon>
        <taxon>Agaricales</taxon>
        <taxon>Marasmiineae</taxon>
        <taxon>Omphalotaceae</taxon>
        <taxon>Marasmiellus</taxon>
    </lineage>
</organism>
<gene>
    <name evidence="3" type="ORF">VKT23_017458</name>
</gene>
<name>A0ABR1IUV6_9AGAR</name>
<reference evidence="3 4" key="1">
    <citation type="submission" date="2024-01" db="EMBL/GenBank/DDBJ databases">
        <title>A draft genome for the cacao thread blight pathogen Marasmiellus scandens.</title>
        <authorList>
            <person name="Baruah I.K."/>
            <person name="Leung J."/>
            <person name="Bukari Y."/>
            <person name="Amoako-Attah I."/>
            <person name="Meinhardt L.W."/>
            <person name="Bailey B.A."/>
            <person name="Cohen S.P."/>
        </authorList>
    </citation>
    <scope>NUCLEOTIDE SEQUENCE [LARGE SCALE GENOMIC DNA]</scope>
    <source>
        <strain evidence="3 4">GH-19</strain>
    </source>
</reference>
<protein>
    <submittedName>
        <fullName evidence="3">Uncharacterized protein</fullName>
    </submittedName>
</protein>
<evidence type="ECO:0000256" key="1">
    <source>
        <dbReference type="SAM" id="MobiDB-lite"/>
    </source>
</evidence>
<evidence type="ECO:0000313" key="4">
    <source>
        <dbReference type="Proteomes" id="UP001498398"/>
    </source>
</evidence>
<keyword evidence="4" id="KW-1185">Reference proteome</keyword>
<dbReference type="EMBL" id="JBANRG010000072">
    <property type="protein sequence ID" value="KAK7439529.1"/>
    <property type="molecule type" value="Genomic_DNA"/>
</dbReference>
<feature type="chain" id="PRO_5046772928" evidence="2">
    <location>
        <begin position="19"/>
        <end position="248"/>
    </location>
</feature>
<dbReference type="Proteomes" id="UP001498398">
    <property type="component" value="Unassembled WGS sequence"/>
</dbReference>
<keyword evidence="2" id="KW-0732">Signal</keyword>
<evidence type="ECO:0000313" key="3">
    <source>
        <dbReference type="EMBL" id="KAK7439529.1"/>
    </source>
</evidence>
<evidence type="ECO:0000256" key="2">
    <source>
        <dbReference type="SAM" id="SignalP"/>
    </source>
</evidence>
<proteinExistence type="predicted"/>
<feature type="signal peptide" evidence="2">
    <location>
        <begin position="1"/>
        <end position="18"/>
    </location>
</feature>